<dbReference type="InterPro" id="IPR026906">
    <property type="entry name" value="LRR_5"/>
</dbReference>
<organism evidence="1 2">
    <name type="scientific">Triparma laevis f. inornata</name>
    <dbReference type="NCBI Taxonomy" id="1714386"/>
    <lineage>
        <taxon>Eukaryota</taxon>
        <taxon>Sar</taxon>
        <taxon>Stramenopiles</taxon>
        <taxon>Ochrophyta</taxon>
        <taxon>Bolidophyceae</taxon>
        <taxon>Parmales</taxon>
        <taxon>Triparmaceae</taxon>
        <taxon>Triparma</taxon>
    </lineage>
</organism>
<dbReference type="EMBL" id="BLQM01000314">
    <property type="protein sequence ID" value="GMH82451.1"/>
    <property type="molecule type" value="Genomic_DNA"/>
</dbReference>
<evidence type="ECO:0000313" key="1">
    <source>
        <dbReference type="EMBL" id="GMH82451.1"/>
    </source>
</evidence>
<dbReference type="Pfam" id="PF13306">
    <property type="entry name" value="LRR_5"/>
    <property type="match status" value="1"/>
</dbReference>
<proteinExistence type="predicted"/>
<dbReference type="SUPFAM" id="SSF52058">
    <property type="entry name" value="L domain-like"/>
    <property type="match status" value="1"/>
</dbReference>
<dbReference type="PANTHER" id="PTHR45661:SF3">
    <property type="entry name" value="IG-LIKE DOMAIN-CONTAINING PROTEIN"/>
    <property type="match status" value="1"/>
</dbReference>
<accession>A0A9W7B241</accession>
<evidence type="ECO:0000313" key="2">
    <source>
        <dbReference type="Proteomes" id="UP001162640"/>
    </source>
</evidence>
<protein>
    <submittedName>
        <fullName evidence="1">Uncharacterized protein</fullName>
    </submittedName>
</protein>
<comment type="caution">
    <text evidence="1">The sequence shown here is derived from an EMBL/GenBank/DDBJ whole genome shotgun (WGS) entry which is preliminary data.</text>
</comment>
<sequence length="256" mass="27967">MSENQGGEDEGNENEEVILNVPPAESLIISTTVFTVPASTDQFMYTPEFRRHFVEFVPGDTLMTLRLVTKGWKAAADGFIDEGVRSGAIIVHDGKGKGCDDSNNARKERHTLVTRVIFLLNVTNIGKWACYKAANLVIVDIVEGAMSIGEYAFRSCSSLTTVSFPTTLTSIGGCVFEGCSSLDNVDLLHTNVQELGGWSFQGCSELKSMTIPDSLQTLGHLVFHNCSKLVPSNINVDNYFNDTTSEVVAHLRAQQH</sequence>
<dbReference type="InterPro" id="IPR053139">
    <property type="entry name" value="Surface_bspA-like"/>
</dbReference>
<dbReference type="Proteomes" id="UP001162640">
    <property type="component" value="Unassembled WGS sequence"/>
</dbReference>
<dbReference type="Gene3D" id="3.80.10.10">
    <property type="entry name" value="Ribonuclease Inhibitor"/>
    <property type="match status" value="1"/>
</dbReference>
<dbReference type="InterPro" id="IPR032675">
    <property type="entry name" value="LRR_dom_sf"/>
</dbReference>
<reference evidence="2" key="1">
    <citation type="journal article" date="2023" name="Commun. Biol.">
        <title>Genome analysis of Parmales, the sister group of diatoms, reveals the evolutionary specialization of diatoms from phago-mixotrophs to photoautotrophs.</title>
        <authorList>
            <person name="Ban H."/>
            <person name="Sato S."/>
            <person name="Yoshikawa S."/>
            <person name="Yamada K."/>
            <person name="Nakamura Y."/>
            <person name="Ichinomiya M."/>
            <person name="Sato N."/>
            <person name="Blanc-Mathieu R."/>
            <person name="Endo H."/>
            <person name="Kuwata A."/>
            <person name="Ogata H."/>
        </authorList>
    </citation>
    <scope>NUCLEOTIDE SEQUENCE [LARGE SCALE GENOMIC DNA]</scope>
</reference>
<gene>
    <name evidence="1" type="ORF">TL16_g09261</name>
</gene>
<dbReference type="AlphaFoldDB" id="A0A9W7B241"/>
<dbReference type="PANTHER" id="PTHR45661">
    <property type="entry name" value="SURFACE ANTIGEN"/>
    <property type="match status" value="1"/>
</dbReference>
<name>A0A9W7B241_9STRA</name>